<dbReference type="PRINTS" id="PR01436">
    <property type="entry name" value="NADHDHGNASE2"/>
</dbReference>
<keyword evidence="7 18" id="KW-0679">Respiratory chain</keyword>
<evidence type="ECO:0000256" key="2">
    <source>
        <dbReference type="ARBA" id="ARBA00004448"/>
    </source>
</evidence>
<keyword evidence="9 18" id="KW-0999">Mitochondrion inner membrane</keyword>
<gene>
    <name evidence="20" type="primary">nad2</name>
</gene>
<feature type="transmembrane region" description="Helical" evidence="18">
    <location>
        <begin position="310"/>
        <end position="331"/>
    </location>
</feature>
<name>A0A0S2MPA4_9CUCU</name>
<evidence type="ECO:0000256" key="7">
    <source>
        <dbReference type="ARBA" id="ARBA00022660"/>
    </source>
</evidence>
<feature type="transmembrane region" description="Helical" evidence="18">
    <location>
        <begin position="270"/>
        <end position="290"/>
    </location>
</feature>
<evidence type="ECO:0000256" key="16">
    <source>
        <dbReference type="ARBA" id="ARBA00023136"/>
    </source>
</evidence>
<feature type="domain" description="NADH:quinone oxidoreductase/Mrp antiporter transmembrane" evidence="19">
    <location>
        <begin position="24"/>
        <end position="280"/>
    </location>
</feature>
<dbReference type="Pfam" id="PF00361">
    <property type="entry name" value="Proton_antipo_M"/>
    <property type="match status" value="1"/>
</dbReference>
<dbReference type="InterPro" id="IPR003917">
    <property type="entry name" value="NADH_UbQ_OxRdtase_chain2"/>
</dbReference>
<evidence type="ECO:0000256" key="15">
    <source>
        <dbReference type="ARBA" id="ARBA00023128"/>
    </source>
</evidence>
<evidence type="ECO:0000256" key="3">
    <source>
        <dbReference type="ARBA" id="ARBA00007012"/>
    </source>
</evidence>
<feature type="transmembrane region" description="Helical" evidence="18">
    <location>
        <begin position="57"/>
        <end position="78"/>
    </location>
</feature>
<sequence>MLKFNKIMFFNIMLMGIIISISSISWFTMWMGLEINLMAIIPLMVMINNSYSSEASMKYFITQTFASMILIFSIMNLLINNEFMNFKSIFINIINIALLTKLGMAPFHFWFPEVIQGLNWLNSLIILTIQKITPFMIIMSIHMQNIIFQFSIFSSLIISTISSINQTSLRKILAYSSINHLAWMMTISMNSFSTWFMYYLTYIYITANLILMFYLLNIYFMPQIFNMFNNSKMMKLIFFSNFLSLSGIPPLIGFIPKWMTIYMLINKKMFFITFILILMTIIMIFIYMQFFINSLILNFNEKKNNYNKNYYSLLIPLSIMNFFSFIIFFNYM</sequence>
<comment type="subcellular location">
    <subcellularLocation>
        <location evidence="2 18">Mitochondrion inner membrane</location>
        <topology evidence="2 18">Multi-pass membrane protein</topology>
    </subcellularLocation>
</comment>
<feature type="transmembrane region" description="Helical" evidence="18">
    <location>
        <begin position="12"/>
        <end position="45"/>
    </location>
</feature>
<keyword evidence="10 18" id="KW-1278">Translocase</keyword>
<feature type="transmembrane region" description="Helical" evidence="18">
    <location>
        <begin position="117"/>
        <end position="139"/>
    </location>
</feature>
<comment type="catalytic activity">
    <reaction evidence="17 18">
        <text>a ubiquinone + NADH + 5 H(+)(in) = a ubiquinol + NAD(+) + 4 H(+)(out)</text>
        <dbReference type="Rhea" id="RHEA:29091"/>
        <dbReference type="Rhea" id="RHEA-COMP:9565"/>
        <dbReference type="Rhea" id="RHEA-COMP:9566"/>
        <dbReference type="ChEBI" id="CHEBI:15378"/>
        <dbReference type="ChEBI" id="CHEBI:16389"/>
        <dbReference type="ChEBI" id="CHEBI:17976"/>
        <dbReference type="ChEBI" id="CHEBI:57540"/>
        <dbReference type="ChEBI" id="CHEBI:57945"/>
        <dbReference type="EC" id="7.1.1.2"/>
    </reaction>
</comment>
<evidence type="ECO:0000256" key="8">
    <source>
        <dbReference type="ARBA" id="ARBA00022692"/>
    </source>
</evidence>
<keyword evidence="8 18" id="KW-0812">Transmembrane</keyword>
<keyword evidence="15 18" id="KW-0496">Mitochondrion</keyword>
<dbReference type="EC" id="7.1.1.2" evidence="4 18"/>
<feature type="transmembrane region" description="Helical" evidence="18">
    <location>
        <begin position="146"/>
        <end position="166"/>
    </location>
</feature>
<keyword evidence="11 18" id="KW-0249">Electron transport</keyword>
<evidence type="ECO:0000256" key="12">
    <source>
        <dbReference type="ARBA" id="ARBA00022989"/>
    </source>
</evidence>
<evidence type="ECO:0000256" key="17">
    <source>
        <dbReference type="ARBA" id="ARBA00049551"/>
    </source>
</evidence>
<geneLocation type="mitochondrion" evidence="20"/>
<evidence type="ECO:0000256" key="1">
    <source>
        <dbReference type="ARBA" id="ARBA00003257"/>
    </source>
</evidence>
<organism evidence="20">
    <name type="scientific">Aderidae sp. GENSP01</name>
    <dbReference type="NCBI Taxonomy" id="1205532"/>
    <lineage>
        <taxon>Eukaryota</taxon>
        <taxon>Metazoa</taxon>
        <taxon>Ecdysozoa</taxon>
        <taxon>Arthropoda</taxon>
        <taxon>Hexapoda</taxon>
        <taxon>Insecta</taxon>
        <taxon>Pterygota</taxon>
        <taxon>Neoptera</taxon>
        <taxon>Endopterygota</taxon>
        <taxon>Coleoptera</taxon>
        <taxon>Polyphaga</taxon>
        <taxon>Cucujiformia</taxon>
        <taxon>Aderidae</taxon>
    </lineage>
</organism>
<evidence type="ECO:0000256" key="4">
    <source>
        <dbReference type="ARBA" id="ARBA00012944"/>
    </source>
</evidence>
<dbReference type="GO" id="GO:0008137">
    <property type="term" value="F:NADH dehydrogenase (ubiquinone) activity"/>
    <property type="evidence" value="ECO:0007669"/>
    <property type="project" value="UniProtKB-EC"/>
</dbReference>
<keyword evidence="12 18" id="KW-1133">Transmembrane helix</keyword>
<protein>
    <recommendedName>
        <fullName evidence="5 18">NADH-ubiquinone oxidoreductase chain 2</fullName>
        <ecNumber evidence="4 18">7.1.1.2</ecNumber>
    </recommendedName>
</protein>
<evidence type="ECO:0000256" key="14">
    <source>
        <dbReference type="ARBA" id="ARBA00023075"/>
    </source>
</evidence>
<evidence type="ECO:0000256" key="11">
    <source>
        <dbReference type="ARBA" id="ARBA00022982"/>
    </source>
</evidence>
<dbReference type="PANTHER" id="PTHR46552:SF1">
    <property type="entry name" value="NADH-UBIQUINONE OXIDOREDUCTASE CHAIN 2"/>
    <property type="match status" value="1"/>
</dbReference>
<reference evidence="20" key="1">
    <citation type="submission" date="2012-06" db="EMBL/GenBank/DDBJ databases">
        <title>Mitogenomics of the Coleoptera under dense taxon sampling.</title>
        <authorList>
            <person name="Timmermans M.J.T.N."/>
            <person name="Lim J."/>
            <person name="Dodsworth S."/>
            <person name="Haran J."/>
            <person name="Ahrens D."/>
            <person name="Bocak L."/>
            <person name="London A."/>
            <person name="Culverwell L."/>
            <person name="Vogler A.P."/>
        </authorList>
    </citation>
    <scope>NUCLEOTIDE SEQUENCE</scope>
</reference>
<feature type="transmembrane region" description="Helical" evidence="18">
    <location>
        <begin position="236"/>
        <end position="258"/>
    </location>
</feature>
<keyword evidence="6" id="KW-0813">Transport</keyword>
<evidence type="ECO:0000256" key="5">
    <source>
        <dbReference type="ARBA" id="ARBA00021008"/>
    </source>
</evidence>
<keyword evidence="16 18" id="KW-0472">Membrane</keyword>
<keyword evidence="13 18" id="KW-0520">NAD</keyword>
<evidence type="ECO:0000259" key="19">
    <source>
        <dbReference type="Pfam" id="PF00361"/>
    </source>
</evidence>
<comment type="similarity">
    <text evidence="3 18">Belongs to the complex I subunit 2 family.</text>
</comment>
<dbReference type="GO" id="GO:0005743">
    <property type="term" value="C:mitochondrial inner membrane"/>
    <property type="evidence" value="ECO:0007669"/>
    <property type="project" value="UniProtKB-SubCell"/>
</dbReference>
<dbReference type="GO" id="GO:0006120">
    <property type="term" value="P:mitochondrial electron transport, NADH to ubiquinone"/>
    <property type="evidence" value="ECO:0007669"/>
    <property type="project" value="InterPro"/>
</dbReference>
<feature type="transmembrane region" description="Helical" evidence="18">
    <location>
        <begin position="90"/>
        <end position="111"/>
    </location>
</feature>
<dbReference type="AlphaFoldDB" id="A0A0S2MPA4"/>
<keyword evidence="14 18" id="KW-0830">Ubiquinone</keyword>
<dbReference type="InterPro" id="IPR001750">
    <property type="entry name" value="ND/Mrp_TM"/>
</dbReference>
<dbReference type="EMBL" id="JX412763">
    <property type="protein sequence ID" value="ALO76549.1"/>
    <property type="molecule type" value="Genomic_DNA"/>
</dbReference>
<comment type="function">
    <text evidence="1">Core subunit of the mitochondrial membrane respiratory chain NADH dehydrogenase (Complex I) that is believed to belong to the minimal assembly required for catalysis. Complex I functions in the transfer of electrons from NADH to the respiratory chain. The immediate electron acceptor for the enzyme is believed to be ubiquinone.</text>
</comment>
<accession>A0A0S2MPA4</accession>
<evidence type="ECO:0000256" key="13">
    <source>
        <dbReference type="ARBA" id="ARBA00023027"/>
    </source>
</evidence>
<evidence type="ECO:0000256" key="18">
    <source>
        <dbReference type="RuleBase" id="RU003403"/>
    </source>
</evidence>
<comment type="function">
    <text evidence="18">Core subunit of the mitochondrial membrane respiratory chain NADH dehydrogenase (Complex I) which catalyzes electron transfer from NADH through the respiratory chain, using ubiquinone as an electron acceptor. Essential for the catalytic activity and assembly of complex I.</text>
</comment>
<dbReference type="InterPro" id="IPR050175">
    <property type="entry name" value="Complex_I_Subunit_2"/>
</dbReference>
<evidence type="ECO:0000256" key="9">
    <source>
        <dbReference type="ARBA" id="ARBA00022792"/>
    </source>
</evidence>
<evidence type="ECO:0000256" key="6">
    <source>
        <dbReference type="ARBA" id="ARBA00022448"/>
    </source>
</evidence>
<proteinExistence type="inferred from homology"/>
<feature type="transmembrane region" description="Helical" evidence="18">
    <location>
        <begin position="196"/>
        <end position="216"/>
    </location>
</feature>
<evidence type="ECO:0000256" key="10">
    <source>
        <dbReference type="ARBA" id="ARBA00022967"/>
    </source>
</evidence>
<dbReference type="PANTHER" id="PTHR46552">
    <property type="entry name" value="NADH-UBIQUINONE OXIDOREDUCTASE CHAIN 2"/>
    <property type="match status" value="1"/>
</dbReference>
<evidence type="ECO:0000313" key="20">
    <source>
        <dbReference type="EMBL" id="ALO76549.1"/>
    </source>
</evidence>